<evidence type="ECO:0000256" key="4">
    <source>
        <dbReference type="SAM" id="MobiDB-lite"/>
    </source>
</evidence>
<feature type="compositionally biased region" description="Polar residues" evidence="4">
    <location>
        <begin position="63"/>
        <end position="73"/>
    </location>
</feature>
<dbReference type="EMBL" id="NDIQ01000001">
    <property type="protein sequence ID" value="PRT52423.1"/>
    <property type="molecule type" value="Genomic_DNA"/>
</dbReference>
<dbReference type="GeneID" id="36513792"/>
<evidence type="ECO:0000256" key="2">
    <source>
        <dbReference type="ARBA" id="ARBA00022833"/>
    </source>
</evidence>
<dbReference type="PANTHER" id="PTHR10142:SF0">
    <property type="entry name" value="DNA REPAIR PROTEIN COMPLEMENTING XP-A CELLS"/>
    <property type="match status" value="1"/>
</dbReference>
<evidence type="ECO:0000256" key="3">
    <source>
        <dbReference type="ARBA" id="ARBA00023242"/>
    </source>
</evidence>
<dbReference type="GO" id="GO:0006284">
    <property type="term" value="P:base-excision repair"/>
    <property type="evidence" value="ECO:0007669"/>
    <property type="project" value="TreeGrafter"/>
</dbReference>
<dbReference type="GO" id="GO:0000110">
    <property type="term" value="C:nucleotide-excision repair factor 1 complex"/>
    <property type="evidence" value="ECO:0007669"/>
    <property type="project" value="TreeGrafter"/>
</dbReference>
<dbReference type="InterPro" id="IPR037129">
    <property type="entry name" value="XPA_sf"/>
</dbReference>
<feature type="domain" description="XPA C-terminal" evidence="5">
    <location>
        <begin position="173"/>
        <end position="223"/>
    </location>
</feature>
<keyword evidence="3" id="KW-0539">Nucleus</keyword>
<proteinExistence type="predicted"/>
<dbReference type="SUPFAM" id="SSF46955">
    <property type="entry name" value="Putative DNA-binding domain"/>
    <property type="match status" value="1"/>
</dbReference>
<dbReference type="GO" id="GO:1901255">
    <property type="term" value="P:nucleotide-excision repair involved in interstrand cross-link repair"/>
    <property type="evidence" value="ECO:0007669"/>
    <property type="project" value="TreeGrafter"/>
</dbReference>
<organism evidence="6 7">
    <name type="scientific">Wickerhamiella sorbophila</name>
    <dbReference type="NCBI Taxonomy" id="45607"/>
    <lineage>
        <taxon>Eukaryota</taxon>
        <taxon>Fungi</taxon>
        <taxon>Dikarya</taxon>
        <taxon>Ascomycota</taxon>
        <taxon>Saccharomycotina</taxon>
        <taxon>Dipodascomycetes</taxon>
        <taxon>Dipodascales</taxon>
        <taxon>Trichomonascaceae</taxon>
        <taxon>Wickerhamiella</taxon>
    </lineage>
</organism>
<dbReference type="RefSeq" id="XP_024662369.1">
    <property type="nucleotide sequence ID" value="XM_024806601.1"/>
</dbReference>
<dbReference type="InterPro" id="IPR009061">
    <property type="entry name" value="DNA-bd_dom_put_sf"/>
</dbReference>
<protein>
    <submittedName>
        <fullName evidence="6">DNA repair protein rad14</fullName>
    </submittedName>
</protein>
<dbReference type="Gene3D" id="3.90.530.10">
    <property type="entry name" value="XPA C-terminal domain"/>
    <property type="match status" value="1"/>
</dbReference>
<feature type="region of interest" description="Disordered" evidence="4">
    <location>
        <begin position="23"/>
        <end position="79"/>
    </location>
</feature>
<dbReference type="GO" id="GO:0003684">
    <property type="term" value="F:damaged DNA binding"/>
    <property type="evidence" value="ECO:0007669"/>
    <property type="project" value="InterPro"/>
</dbReference>
<dbReference type="Pfam" id="PF05181">
    <property type="entry name" value="XPA_C"/>
    <property type="match status" value="1"/>
</dbReference>
<name>A0A2T0FBN5_9ASCO</name>
<dbReference type="InterPro" id="IPR022656">
    <property type="entry name" value="XPA_C"/>
</dbReference>
<evidence type="ECO:0000259" key="5">
    <source>
        <dbReference type="Pfam" id="PF05181"/>
    </source>
</evidence>
<dbReference type="GO" id="GO:0070914">
    <property type="term" value="P:UV-damage excision repair"/>
    <property type="evidence" value="ECO:0007669"/>
    <property type="project" value="TreeGrafter"/>
</dbReference>
<dbReference type="GO" id="GO:0000715">
    <property type="term" value="P:nucleotide-excision repair, DNA damage recognition"/>
    <property type="evidence" value="ECO:0007669"/>
    <property type="project" value="TreeGrafter"/>
</dbReference>
<dbReference type="CDD" id="cd21077">
    <property type="entry name" value="DBD_Rad14"/>
    <property type="match status" value="1"/>
</dbReference>
<comment type="subcellular location">
    <subcellularLocation>
        <location evidence="1">Nucleus</location>
    </subcellularLocation>
</comment>
<evidence type="ECO:0000256" key="1">
    <source>
        <dbReference type="ARBA" id="ARBA00004123"/>
    </source>
</evidence>
<dbReference type="STRING" id="45607.A0A2T0FBN5"/>
<dbReference type="Proteomes" id="UP000238350">
    <property type="component" value="Unassembled WGS sequence"/>
</dbReference>
<evidence type="ECO:0000313" key="7">
    <source>
        <dbReference type="Proteomes" id="UP000238350"/>
    </source>
</evidence>
<reference evidence="6 7" key="1">
    <citation type="submission" date="2017-04" db="EMBL/GenBank/DDBJ databases">
        <title>Genome sequencing of [Candida] sorbophila.</title>
        <authorList>
            <person name="Ahn J.O."/>
        </authorList>
    </citation>
    <scope>NUCLEOTIDE SEQUENCE [LARGE SCALE GENOMIC DNA]</scope>
    <source>
        <strain evidence="6 7">DS02</strain>
    </source>
</reference>
<sequence length="311" mass="35493">MLVMVLSTEERAERRAKALRRLEETKKRIAQGGTTAKDSSVAHILSPRQGPSVPTPNVPSTSGQRGVQKSAADNRSGKRTSGLLAKPYIEYDLSTMKDSNGGFIVNDTEEATQGKATDDWLGKLKDLNPPYALDDPKAPQCFECGTRELDFRFYYVFNKCRVCKECRNKLPEKYSLLTKTECKADYLLTEPELKDAELLPHLERPNPYKSTYSNMMLYVRYQVEEFSFKKWGGPEGLDAEYERRVSQAKIRKRVKFEARLKEIRNKTRAQTITKTNYTPRHVHEWDEGTPEPDGTTTKRCACGMTMNEISI</sequence>
<dbReference type="OrthoDB" id="5368863at2759"/>
<accession>A0A2T0FBN5</accession>
<keyword evidence="2" id="KW-0862">Zinc</keyword>
<evidence type="ECO:0000313" key="6">
    <source>
        <dbReference type="EMBL" id="PRT52423.1"/>
    </source>
</evidence>
<comment type="caution">
    <text evidence="6">The sequence shown here is derived from an EMBL/GenBank/DDBJ whole genome shotgun (WGS) entry which is preliminary data.</text>
</comment>
<keyword evidence="7" id="KW-1185">Reference proteome</keyword>
<dbReference type="PANTHER" id="PTHR10142">
    <property type="entry name" value="DNA REPAIR PROTEIN COMPLEMENTING XP-A CELLS"/>
    <property type="match status" value="1"/>
</dbReference>
<dbReference type="NCBIfam" id="TIGR00598">
    <property type="entry name" value="rad14"/>
    <property type="match status" value="1"/>
</dbReference>
<gene>
    <name evidence="6" type="ORF">B9G98_00043</name>
</gene>
<dbReference type="AlphaFoldDB" id="A0A2T0FBN5"/>
<dbReference type="InterPro" id="IPR000465">
    <property type="entry name" value="XPA/RAD14"/>
</dbReference>